<dbReference type="Proteomes" id="UP000465221">
    <property type="component" value="Unassembled WGS sequence"/>
</dbReference>
<evidence type="ECO:0000313" key="3">
    <source>
        <dbReference type="Proteomes" id="UP000465221"/>
    </source>
</evidence>
<feature type="compositionally biased region" description="Basic and acidic residues" evidence="1">
    <location>
        <begin position="156"/>
        <end position="166"/>
    </location>
</feature>
<feature type="region of interest" description="Disordered" evidence="1">
    <location>
        <begin position="55"/>
        <end position="75"/>
    </location>
</feature>
<feature type="compositionally biased region" description="Low complexity" evidence="1">
    <location>
        <begin position="168"/>
        <end position="179"/>
    </location>
</feature>
<dbReference type="InterPro" id="IPR036879">
    <property type="entry name" value="TF_MADSbox_sf"/>
</dbReference>
<reference evidence="2 3" key="1">
    <citation type="submission" date="2020-01" db="EMBL/GenBank/DDBJ databases">
        <title>Draft genome sequence of Aspergillus udagawae IFM 46972.</title>
        <authorList>
            <person name="Takahashi H."/>
            <person name="Yaguchi T."/>
        </authorList>
    </citation>
    <scope>NUCLEOTIDE SEQUENCE [LARGE SCALE GENOMIC DNA]</scope>
    <source>
        <strain evidence="2 3">IFM 46972</strain>
    </source>
</reference>
<evidence type="ECO:0008006" key="4">
    <source>
        <dbReference type="Google" id="ProtNLM"/>
    </source>
</evidence>
<sequence>MALFERKEAHSGQRLRSDPQRLEQRYLANRSFSEPWNFQPIRQVGVQAMSKKSSWVKKRHSDSARAKAQQRHRRKRNLLKKAAEFSLECESDVFLAVRIQKTGQIYVFDSSSEIQWLNILSNKAMYYPPPIQEALEDIISQSEESRSSVSLGSATTRDEETRHDPEQVSSNVLSLSTSS</sequence>
<proteinExistence type="predicted"/>
<dbReference type="AlphaFoldDB" id="A0A8H3PAU5"/>
<name>A0A8H3PAU5_9EURO</name>
<feature type="region of interest" description="Disordered" evidence="1">
    <location>
        <begin position="142"/>
        <end position="179"/>
    </location>
</feature>
<organism evidence="2 3">
    <name type="scientific">Aspergillus udagawae</name>
    <dbReference type="NCBI Taxonomy" id="91492"/>
    <lineage>
        <taxon>Eukaryota</taxon>
        <taxon>Fungi</taxon>
        <taxon>Dikarya</taxon>
        <taxon>Ascomycota</taxon>
        <taxon>Pezizomycotina</taxon>
        <taxon>Eurotiomycetes</taxon>
        <taxon>Eurotiomycetidae</taxon>
        <taxon>Eurotiales</taxon>
        <taxon>Aspergillaceae</taxon>
        <taxon>Aspergillus</taxon>
        <taxon>Aspergillus subgen. Fumigati</taxon>
    </lineage>
</organism>
<dbReference type="GO" id="GO:0045944">
    <property type="term" value="P:positive regulation of transcription by RNA polymerase II"/>
    <property type="evidence" value="ECO:0007669"/>
    <property type="project" value="UniProtKB-ARBA"/>
</dbReference>
<gene>
    <name evidence="2" type="ORF">IFM46972_09048</name>
</gene>
<dbReference type="EMBL" id="BLKC01000084">
    <property type="protein sequence ID" value="GFF50451.1"/>
    <property type="molecule type" value="Genomic_DNA"/>
</dbReference>
<evidence type="ECO:0000313" key="2">
    <source>
        <dbReference type="EMBL" id="GFF50451.1"/>
    </source>
</evidence>
<dbReference type="Gene3D" id="3.40.1810.10">
    <property type="entry name" value="Transcription factor, MADS-box"/>
    <property type="match status" value="1"/>
</dbReference>
<evidence type="ECO:0000256" key="1">
    <source>
        <dbReference type="SAM" id="MobiDB-lite"/>
    </source>
</evidence>
<dbReference type="GO" id="GO:0003677">
    <property type="term" value="F:DNA binding"/>
    <property type="evidence" value="ECO:0007669"/>
    <property type="project" value="InterPro"/>
</dbReference>
<dbReference type="SUPFAM" id="SSF55455">
    <property type="entry name" value="SRF-like"/>
    <property type="match status" value="1"/>
</dbReference>
<dbReference type="GO" id="GO:0046983">
    <property type="term" value="F:protein dimerization activity"/>
    <property type="evidence" value="ECO:0007669"/>
    <property type="project" value="InterPro"/>
</dbReference>
<comment type="caution">
    <text evidence="2">The sequence shown here is derived from an EMBL/GenBank/DDBJ whole genome shotgun (WGS) entry which is preliminary data.</text>
</comment>
<accession>A0A8H3PAU5</accession>
<protein>
    <recommendedName>
        <fullName evidence="4">MADS-box domain-containing protein</fullName>
    </recommendedName>
</protein>